<keyword evidence="3" id="KW-1003">Cell membrane</keyword>
<dbReference type="SUPFAM" id="SSF53756">
    <property type="entry name" value="UDP-Glycosyltransferase/glycogen phosphorylase"/>
    <property type="match status" value="1"/>
</dbReference>
<protein>
    <submittedName>
        <fullName evidence="7">CDP-glycerol:poly(Glycerophosphate) glycerophosphotransferase (EC)</fullName>
        <ecNumber evidence="7">2.7.8.12</ecNumber>
    </submittedName>
</protein>
<proteinExistence type="inferred from homology"/>
<dbReference type="PANTHER" id="PTHR37316:SF3">
    <property type="entry name" value="TEICHOIC ACID GLYCEROL-PHOSPHATE TRANSFERASE"/>
    <property type="match status" value="1"/>
</dbReference>
<gene>
    <name evidence="7" type="ORF">HELGO_WM309</name>
</gene>
<organism evidence="7">
    <name type="scientific">uncultured Sulfurovum sp</name>
    <dbReference type="NCBI Taxonomy" id="269237"/>
    <lineage>
        <taxon>Bacteria</taxon>
        <taxon>Pseudomonadati</taxon>
        <taxon>Campylobacterota</taxon>
        <taxon>Epsilonproteobacteria</taxon>
        <taxon>Campylobacterales</taxon>
        <taxon>Sulfurovaceae</taxon>
        <taxon>Sulfurovum</taxon>
        <taxon>environmental samples</taxon>
    </lineage>
</organism>
<evidence type="ECO:0000256" key="1">
    <source>
        <dbReference type="ARBA" id="ARBA00004202"/>
    </source>
</evidence>
<dbReference type="Pfam" id="PF04464">
    <property type="entry name" value="Glyphos_transf"/>
    <property type="match status" value="1"/>
</dbReference>
<dbReference type="InterPro" id="IPR043149">
    <property type="entry name" value="TagF_N"/>
</dbReference>
<dbReference type="AlphaFoldDB" id="A0A6S6T885"/>
<dbReference type="GO" id="GO:0047355">
    <property type="term" value="F:CDP-glycerol glycerophosphotransferase activity"/>
    <property type="evidence" value="ECO:0007669"/>
    <property type="project" value="UniProtKB-EC"/>
</dbReference>
<dbReference type="InterPro" id="IPR051612">
    <property type="entry name" value="Teichoic_Acid_Biosynth"/>
</dbReference>
<dbReference type="EC" id="2.7.8.12" evidence="7"/>
<evidence type="ECO:0000256" key="2">
    <source>
        <dbReference type="ARBA" id="ARBA00010488"/>
    </source>
</evidence>
<sequence>MKNIILNFFKFLNLTYPKKLNQIIFLSSPDFSDNSFATFKYLIENATIGYKYIWLVDEIENKNLYFNMIKNNIDIEDNELCKIKIIDKKSFCGLLNYINSRYIFFTHGFYAGMSLPKSQVRINLWHGMPLKTIGYLDTANQSMDIQKCTYTIATSKRFQKIMSDAFLLKSNSVLTTGQPRCDFLFNQSGCLTTLGIKKEQYKKIIFWAPTYRNTEDGKMQDGDFQNHLPLLNNGELSKLNEYLLSIKSYMLIKLHPMDALNKHDFEKYSNITIIKKMDLLENSCQLYSLLSEVDILLTDFSSIYIDFLLLNKPIIFAIDDFDVYKKTRNFVFSEPKGFMPGAIVENYTELINVLDDLIVRGNDCYIDKRDKVKKEFHLHERGFSNRLIESLQL</sequence>
<evidence type="ECO:0000256" key="3">
    <source>
        <dbReference type="ARBA" id="ARBA00022475"/>
    </source>
</evidence>
<reference evidence="7" key="1">
    <citation type="submission" date="2020-01" db="EMBL/GenBank/DDBJ databases">
        <authorList>
            <person name="Meier V. D."/>
            <person name="Meier V D."/>
        </authorList>
    </citation>
    <scope>NUCLEOTIDE SEQUENCE</scope>
    <source>
        <strain evidence="7">HLG_WM_MAG_01</strain>
    </source>
</reference>
<dbReference type="InterPro" id="IPR007554">
    <property type="entry name" value="Glycerophosphate_synth"/>
</dbReference>
<dbReference type="Gene3D" id="3.40.50.12580">
    <property type="match status" value="1"/>
</dbReference>
<name>A0A6S6T885_9BACT</name>
<comment type="subcellular location">
    <subcellularLocation>
        <location evidence="1">Cell membrane</location>
        <topology evidence="1">Peripheral membrane protein</topology>
    </subcellularLocation>
</comment>
<comment type="similarity">
    <text evidence="2">Belongs to the CDP-glycerol glycerophosphotransferase family.</text>
</comment>
<evidence type="ECO:0000256" key="6">
    <source>
        <dbReference type="ARBA" id="ARBA00023136"/>
    </source>
</evidence>
<keyword evidence="4 7" id="KW-0808">Transferase</keyword>
<dbReference type="PANTHER" id="PTHR37316">
    <property type="entry name" value="TEICHOIC ACID GLYCEROL-PHOSPHATE PRIMASE"/>
    <property type="match status" value="1"/>
</dbReference>
<dbReference type="EMBL" id="CACVAS010000058">
    <property type="protein sequence ID" value="CAA6812645.1"/>
    <property type="molecule type" value="Genomic_DNA"/>
</dbReference>
<dbReference type="GO" id="GO:0019350">
    <property type="term" value="P:teichoic acid biosynthetic process"/>
    <property type="evidence" value="ECO:0007669"/>
    <property type="project" value="UniProtKB-KW"/>
</dbReference>
<evidence type="ECO:0000256" key="5">
    <source>
        <dbReference type="ARBA" id="ARBA00022944"/>
    </source>
</evidence>
<dbReference type="Gene3D" id="3.40.50.11820">
    <property type="match status" value="1"/>
</dbReference>
<evidence type="ECO:0000313" key="7">
    <source>
        <dbReference type="EMBL" id="CAA6812645.1"/>
    </source>
</evidence>
<dbReference type="GO" id="GO:0005886">
    <property type="term" value="C:plasma membrane"/>
    <property type="evidence" value="ECO:0007669"/>
    <property type="project" value="UniProtKB-SubCell"/>
</dbReference>
<keyword evidence="6" id="KW-0472">Membrane</keyword>
<evidence type="ECO:0000256" key="4">
    <source>
        <dbReference type="ARBA" id="ARBA00022679"/>
    </source>
</evidence>
<dbReference type="InterPro" id="IPR043148">
    <property type="entry name" value="TagF_C"/>
</dbReference>
<accession>A0A6S6T885</accession>
<keyword evidence="5" id="KW-0777">Teichoic acid biosynthesis</keyword>